<keyword evidence="1" id="KW-0472">Membrane</keyword>
<feature type="transmembrane region" description="Helical" evidence="1">
    <location>
        <begin position="74"/>
        <end position="96"/>
    </location>
</feature>
<keyword evidence="1" id="KW-1133">Transmembrane helix</keyword>
<dbReference type="EMBL" id="MN739810">
    <property type="protein sequence ID" value="QHT27102.1"/>
    <property type="molecule type" value="Genomic_DNA"/>
</dbReference>
<name>A0A6C0EED1_9ZZZZ</name>
<proteinExistence type="predicted"/>
<evidence type="ECO:0000313" key="2">
    <source>
        <dbReference type="EMBL" id="QHT27102.1"/>
    </source>
</evidence>
<reference evidence="2" key="1">
    <citation type="journal article" date="2020" name="Nature">
        <title>Giant virus diversity and host interactions through global metagenomics.</title>
        <authorList>
            <person name="Schulz F."/>
            <person name="Roux S."/>
            <person name="Paez-Espino D."/>
            <person name="Jungbluth S."/>
            <person name="Walsh D.A."/>
            <person name="Denef V.J."/>
            <person name="McMahon K.D."/>
            <person name="Konstantinidis K.T."/>
            <person name="Eloe-Fadrosh E.A."/>
            <person name="Kyrpides N.C."/>
            <person name="Woyke T."/>
        </authorList>
    </citation>
    <scope>NUCLEOTIDE SEQUENCE</scope>
    <source>
        <strain evidence="2">GVMAG-M-3300023179-2</strain>
    </source>
</reference>
<protein>
    <submittedName>
        <fullName evidence="2">Uncharacterized protein</fullName>
    </submittedName>
</protein>
<sequence length="125" mass="14477">MTCIKKLYQNDYDKTSNKVIIDNENYGSNLNNTLKDVTNLNDIDQLNNFNDNNNYYIDIKLPHEKSINENINNIYNLFIKIFNIIMMGNNPIPVIFSSADAIFGTIFIILIILIIIILLQKIFIS</sequence>
<feature type="transmembrane region" description="Helical" evidence="1">
    <location>
        <begin position="102"/>
        <end position="124"/>
    </location>
</feature>
<accession>A0A6C0EED1</accession>
<evidence type="ECO:0000256" key="1">
    <source>
        <dbReference type="SAM" id="Phobius"/>
    </source>
</evidence>
<keyword evidence="1" id="KW-0812">Transmembrane</keyword>
<organism evidence="2">
    <name type="scientific">viral metagenome</name>
    <dbReference type="NCBI Taxonomy" id="1070528"/>
    <lineage>
        <taxon>unclassified sequences</taxon>
        <taxon>metagenomes</taxon>
        <taxon>organismal metagenomes</taxon>
    </lineage>
</organism>
<dbReference type="AlphaFoldDB" id="A0A6C0EED1"/>